<comment type="catalytic activity">
    <reaction evidence="19">
        <text>a 1,2-diacyl-sn-glycero-3-phosphocholine + H2O = a 1-acyl-sn-glycero-3-phosphocholine + a fatty acid + H(+)</text>
        <dbReference type="Rhea" id="RHEA:15801"/>
        <dbReference type="ChEBI" id="CHEBI:15377"/>
        <dbReference type="ChEBI" id="CHEBI:15378"/>
        <dbReference type="ChEBI" id="CHEBI:28868"/>
        <dbReference type="ChEBI" id="CHEBI:57643"/>
        <dbReference type="ChEBI" id="CHEBI:58168"/>
        <dbReference type="EC" id="3.1.1.4"/>
    </reaction>
</comment>
<dbReference type="InterPro" id="IPR001211">
    <property type="entry name" value="PLA2"/>
</dbReference>
<evidence type="ECO:0000259" key="20">
    <source>
        <dbReference type="SMART" id="SM00085"/>
    </source>
</evidence>
<evidence type="ECO:0000256" key="5">
    <source>
        <dbReference type="ARBA" id="ARBA00022801"/>
    </source>
</evidence>
<dbReference type="GO" id="GO:0005509">
    <property type="term" value="F:calcium ion binding"/>
    <property type="evidence" value="ECO:0007669"/>
    <property type="project" value="InterPro"/>
</dbReference>
<evidence type="ECO:0000256" key="2">
    <source>
        <dbReference type="ARBA" id="ARBA00013278"/>
    </source>
</evidence>
<evidence type="ECO:0000256" key="3">
    <source>
        <dbReference type="ARBA" id="ARBA00022525"/>
    </source>
</evidence>
<dbReference type="GeneTree" id="ENSGT00940000154885"/>
<protein>
    <recommendedName>
        <fullName evidence="2 19">Phospholipase A2</fullName>
        <ecNumber evidence="2 19">3.1.1.4</ecNumber>
    </recommendedName>
</protein>
<evidence type="ECO:0000256" key="6">
    <source>
        <dbReference type="ARBA" id="ARBA00022837"/>
    </source>
</evidence>
<dbReference type="EC" id="3.1.1.4" evidence="2 19"/>
<feature type="domain" description="Phospholipase A2-like central" evidence="20">
    <location>
        <begin position="18"/>
        <end position="138"/>
    </location>
</feature>
<feature type="binding site" evidence="16">
    <location>
        <position position="45"/>
    </location>
    <ligand>
        <name>Ca(2+)</name>
        <dbReference type="ChEBI" id="CHEBI:29108"/>
    </ligand>
</feature>
<evidence type="ECO:0000256" key="9">
    <source>
        <dbReference type="ARBA" id="ARBA00047535"/>
    </source>
</evidence>
<evidence type="ECO:0000256" key="15">
    <source>
        <dbReference type="ARBA" id="ARBA00049039"/>
    </source>
</evidence>
<organism evidence="21 22">
    <name type="scientific">Leptobrachium leishanense</name>
    <name type="common">Leishan spiny toad</name>
    <dbReference type="NCBI Taxonomy" id="445787"/>
    <lineage>
        <taxon>Eukaryota</taxon>
        <taxon>Metazoa</taxon>
        <taxon>Chordata</taxon>
        <taxon>Craniata</taxon>
        <taxon>Vertebrata</taxon>
        <taxon>Euteleostomi</taxon>
        <taxon>Amphibia</taxon>
        <taxon>Batrachia</taxon>
        <taxon>Anura</taxon>
        <taxon>Pelobatoidea</taxon>
        <taxon>Megophryidae</taxon>
        <taxon>Leptobrachium</taxon>
    </lineage>
</organism>
<feature type="binding site" evidence="16">
    <location>
        <position position="66"/>
    </location>
    <ligand>
        <name>Ca(2+)</name>
        <dbReference type="ChEBI" id="CHEBI:29108"/>
    </ligand>
</feature>
<feature type="binding site" evidence="16">
    <location>
        <position position="49"/>
    </location>
    <ligand>
        <name>Ca(2+)</name>
        <dbReference type="ChEBI" id="CHEBI:29108"/>
    </ligand>
</feature>
<evidence type="ECO:0000256" key="11">
    <source>
        <dbReference type="ARBA" id="ARBA00048221"/>
    </source>
</evidence>
<evidence type="ECO:0000313" key="22">
    <source>
        <dbReference type="Proteomes" id="UP000694569"/>
    </source>
</evidence>
<keyword evidence="3 19" id="KW-0964">Secreted</keyword>
<comment type="similarity">
    <text evidence="18">Belongs to the phospholipase A2 family.</text>
</comment>
<accession>A0A8C5QMH2</accession>
<dbReference type="AlphaFoldDB" id="A0A8C5QMH2"/>
<dbReference type="PANTHER" id="PTHR11716">
    <property type="entry name" value="PHOSPHOLIPASE A2 FAMILY MEMBER"/>
    <property type="match status" value="1"/>
</dbReference>
<dbReference type="GO" id="GO:0005576">
    <property type="term" value="C:extracellular region"/>
    <property type="evidence" value="ECO:0007669"/>
    <property type="project" value="UniProtKB-SubCell"/>
</dbReference>
<dbReference type="GO" id="GO:0005102">
    <property type="term" value="F:signaling receptor binding"/>
    <property type="evidence" value="ECO:0007669"/>
    <property type="project" value="UniProtKB-ARBA"/>
</dbReference>
<evidence type="ECO:0000256" key="12">
    <source>
        <dbReference type="ARBA" id="ARBA00048227"/>
    </source>
</evidence>
<dbReference type="FunFam" id="1.20.90.10:FF:000011">
    <property type="entry name" value="Phospholipase A(2)"/>
    <property type="match status" value="1"/>
</dbReference>
<dbReference type="Proteomes" id="UP000694569">
    <property type="component" value="Unplaced"/>
</dbReference>
<keyword evidence="8 17" id="KW-1015">Disulfide bond</keyword>
<reference evidence="21" key="2">
    <citation type="submission" date="2025-09" db="UniProtKB">
        <authorList>
            <consortium name="Ensembl"/>
        </authorList>
    </citation>
    <scope>IDENTIFICATION</scope>
</reference>
<evidence type="ECO:0000256" key="14">
    <source>
        <dbReference type="ARBA" id="ARBA00048699"/>
    </source>
</evidence>
<dbReference type="GO" id="GO:0048146">
    <property type="term" value="P:positive regulation of fibroblast proliferation"/>
    <property type="evidence" value="ECO:0007669"/>
    <property type="project" value="TreeGrafter"/>
</dbReference>
<dbReference type="CDD" id="cd00125">
    <property type="entry name" value="PLA2c"/>
    <property type="match status" value="1"/>
</dbReference>
<dbReference type="InterPro" id="IPR036444">
    <property type="entry name" value="PLipase_A2_dom_sf"/>
</dbReference>
<evidence type="ECO:0000256" key="19">
    <source>
        <dbReference type="RuleBase" id="RU361236"/>
    </source>
</evidence>
<dbReference type="InterPro" id="IPR033113">
    <property type="entry name" value="PLA2_histidine"/>
</dbReference>
<dbReference type="GO" id="GO:0047498">
    <property type="term" value="F:calcium-dependent phospholipase A2 activity"/>
    <property type="evidence" value="ECO:0007669"/>
    <property type="project" value="TreeGrafter"/>
</dbReference>
<keyword evidence="5 19" id="KW-0378">Hydrolase</keyword>
<feature type="disulfide bond" evidence="17">
    <location>
        <begin position="46"/>
        <end position="62"/>
    </location>
</feature>
<evidence type="ECO:0000313" key="21">
    <source>
        <dbReference type="Ensembl" id="ENSLLEP00000039665.1"/>
    </source>
</evidence>
<dbReference type="Ensembl" id="ENSLLET00000041254.1">
    <property type="protein sequence ID" value="ENSLLEP00000039665.1"/>
    <property type="gene ID" value="ENSLLEG00000025188.1"/>
</dbReference>
<dbReference type="OrthoDB" id="5841574at2759"/>
<evidence type="ECO:0000256" key="10">
    <source>
        <dbReference type="ARBA" id="ARBA00048015"/>
    </source>
</evidence>
<reference evidence="21" key="1">
    <citation type="submission" date="2025-08" db="UniProtKB">
        <authorList>
            <consortium name="Ensembl"/>
        </authorList>
    </citation>
    <scope>IDENTIFICATION</scope>
</reference>
<sequence>MKTIRTFHFLVVVSNSRTLLQFQQIIKCTIPRGKSFSQYNRYGCYCGLGGSGTPMDELDMCCKIHDNCYGKSNTVGRCKFILDNPYTKKYSYSCTDNKVTCSMKGITTYRYTRDCGDWTNAFYILYIYIYIYPGTDPQNNIHSAEPPE</sequence>
<evidence type="ECO:0000256" key="1">
    <source>
        <dbReference type="ARBA" id="ARBA00004613"/>
    </source>
</evidence>
<evidence type="ECO:0000256" key="8">
    <source>
        <dbReference type="ARBA" id="ARBA00023157"/>
    </source>
</evidence>
<keyword evidence="6 16" id="KW-0106">Calcium</keyword>
<dbReference type="GO" id="GO:0005543">
    <property type="term" value="F:phospholipid binding"/>
    <property type="evidence" value="ECO:0007669"/>
    <property type="project" value="TreeGrafter"/>
</dbReference>
<comment type="catalytic activity">
    <reaction evidence="14">
        <text>1-hexadecanoyl-2-(9Z-octadecenoyl)-sn-glycero-3-phosphocholine + H2O = 1-hexadecanoyl-sn-glycero-3-phosphocholine + (9Z)-octadecenoate + H(+)</text>
        <dbReference type="Rhea" id="RHEA:38779"/>
        <dbReference type="ChEBI" id="CHEBI:15377"/>
        <dbReference type="ChEBI" id="CHEBI:15378"/>
        <dbReference type="ChEBI" id="CHEBI:30823"/>
        <dbReference type="ChEBI" id="CHEBI:72998"/>
        <dbReference type="ChEBI" id="CHEBI:73001"/>
    </reaction>
    <physiologicalReaction direction="left-to-right" evidence="14">
        <dbReference type="Rhea" id="RHEA:38780"/>
    </physiologicalReaction>
</comment>
<keyword evidence="22" id="KW-1185">Reference proteome</keyword>
<evidence type="ECO:0000256" key="4">
    <source>
        <dbReference type="ARBA" id="ARBA00022723"/>
    </source>
</evidence>
<feature type="binding site" evidence="16">
    <location>
        <position position="47"/>
    </location>
    <ligand>
        <name>Ca(2+)</name>
        <dbReference type="ChEBI" id="CHEBI:29108"/>
    </ligand>
</feature>
<evidence type="ECO:0000256" key="16">
    <source>
        <dbReference type="PIRSR" id="PIRSR601211-2"/>
    </source>
</evidence>
<evidence type="ECO:0000256" key="7">
    <source>
        <dbReference type="ARBA" id="ARBA00023098"/>
    </source>
</evidence>
<comment type="catalytic activity">
    <reaction evidence="15">
        <text>1-hexadecanoyl-2-(9Z,12Z-octadecadienoyl)-sn-glycero-3-phosphoethanolamine + H2O = 1-hexadecanoyl-sn-glycero-3-phosphoethanolamine + (9Z,12Z)-octadecadienoate + H(+)</text>
        <dbReference type="Rhea" id="RHEA:40815"/>
        <dbReference type="ChEBI" id="CHEBI:15377"/>
        <dbReference type="ChEBI" id="CHEBI:15378"/>
        <dbReference type="ChEBI" id="CHEBI:30245"/>
        <dbReference type="ChEBI" id="CHEBI:73004"/>
        <dbReference type="ChEBI" id="CHEBI:73008"/>
    </reaction>
    <physiologicalReaction direction="left-to-right" evidence="15">
        <dbReference type="Rhea" id="RHEA:40816"/>
    </physiologicalReaction>
</comment>
<keyword evidence="7 19" id="KW-0443">Lipid metabolism</keyword>
<comment type="catalytic activity">
    <reaction evidence="11">
        <text>N-hexadecanoyl-1,2-di-(9Z-octadecenoyl)-sn-glycero-3-phosphoethanolamine + H2O = N-hexadecanoyl-1-(9Z-octadecenoyl)-sn-glycero-3-phosphoethanolamine + (9Z)-octadecenoate + H(+)</text>
        <dbReference type="Rhea" id="RHEA:45424"/>
        <dbReference type="ChEBI" id="CHEBI:15377"/>
        <dbReference type="ChEBI" id="CHEBI:15378"/>
        <dbReference type="ChEBI" id="CHEBI:30823"/>
        <dbReference type="ChEBI" id="CHEBI:78097"/>
        <dbReference type="ChEBI" id="CHEBI:85217"/>
    </reaction>
    <physiologicalReaction direction="left-to-right" evidence="11">
        <dbReference type="Rhea" id="RHEA:45425"/>
    </physiologicalReaction>
</comment>
<keyword evidence="4 16" id="KW-0479">Metal-binding</keyword>
<dbReference type="Pfam" id="PF00068">
    <property type="entry name" value="Phospholip_A2_1"/>
    <property type="match status" value="1"/>
</dbReference>
<name>A0A8C5QMH2_9ANUR</name>
<dbReference type="PRINTS" id="PR00389">
    <property type="entry name" value="PHPHLIPASEA2"/>
</dbReference>
<dbReference type="SMART" id="SM00085">
    <property type="entry name" value="PA2c"/>
    <property type="match status" value="1"/>
</dbReference>
<comment type="cofactor">
    <cofactor evidence="16">
        <name>Ca(2+)</name>
        <dbReference type="ChEBI" id="CHEBI:29108"/>
    </cofactor>
    <text evidence="16">Binds 1 Ca(2+) ion per subunit.</text>
</comment>
<evidence type="ECO:0000256" key="18">
    <source>
        <dbReference type="RuleBase" id="RU003654"/>
    </source>
</evidence>
<comment type="catalytic activity">
    <reaction evidence="9">
        <text>N,1-dihexadecanoyl-2-(9Z,12Z-octadecadienoyl)-sn-glycero-3-phosphoethanolamine + H2O = N,1-dihexadecanoyl-sn-glycero-3-phosphoethanolamine + (9Z,12Z)-octadecadienoate + H(+)</text>
        <dbReference type="Rhea" id="RHEA:56424"/>
        <dbReference type="ChEBI" id="CHEBI:15377"/>
        <dbReference type="ChEBI" id="CHEBI:15378"/>
        <dbReference type="ChEBI" id="CHEBI:30245"/>
        <dbReference type="ChEBI" id="CHEBI:85334"/>
        <dbReference type="ChEBI" id="CHEBI:85335"/>
    </reaction>
    <physiologicalReaction direction="left-to-right" evidence="9">
        <dbReference type="Rhea" id="RHEA:56425"/>
    </physiologicalReaction>
</comment>
<comment type="subcellular location">
    <subcellularLocation>
        <location evidence="1 19">Secreted</location>
    </subcellularLocation>
</comment>
<dbReference type="GO" id="GO:0006633">
    <property type="term" value="P:fatty acid biosynthetic process"/>
    <property type="evidence" value="ECO:0007669"/>
    <property type="project" value="TreeGrafter"/>
</dbReference>
<dbReference type="GO" id="GO:0016042">
    <property type="term" value="P:lipid catabolic process"/>
    <property type="evidence" value="ECO:0007669"/>
    <property type="project" value="InterPro"/>
</dbReference>
<comment type="catalytic activity">
    <reaction evidence="10">
        <text>1-hexadecanoyl-2-(9Z-octadecenoyl)-sn-glycero-3-phospho-(1'-sn-glycerol) + H2O = 1-hexadecanoyl-sn-glycero-3-phospho-(1'-sn-glycerol) + (9Z)-octadecenoate + H(+)</text>
        <dbReference type="Rhea" id="RHEA:40919"/>
        <dbReference type="ChEBI" id="CHEBI:15377"/>
        <dbReference type="ChEBI" id="CHEBI:15378"/>
        <dbReference type="ChEBI" id="CHEBI:30823"/>
        <dbReference type="ChEBI" id="CHEBI:72841"/>
        <dbReference type="ChEBI" id="CHEBI:75158"/>
    </reaction>
    <physiologicalReaction direction="left-to-right" evidence="10">
        <dbReference type="Rhea" id="RHEA:40920"/>
    </physiologicalReaction>
</comment>
<comment type="catalytic activity">
    <reaction evidence="13">
        <text>1-hexadecanoyl-2-(5Z,8Z,11Z,14Z-eicosatetraenoyl)-sn-glycero-3-phosphocholine + H2O = 1-hexadecanoyl-sn-glycero-3-phosphocholine + (5Z,8Z,11Z,14Z)-eicosatetraenoate + H(+)</text>
        <dbReference type="Rhea" id="RHEA:40427"/>
        <dbReference type="ChEBI" id="CHEBI:15377"/>
        <dbReference type="ChEBI" id="CHEBI:15378"/>
        <dbReference type="ChEBI" id="CHEBI:32395"/>
        <dbReference type="ChEBI" id="CHEBI:72998"/>
        <dbReference type="ChEBI" id="CHEBI:73003"/>
    </reaction>
    <physiologicalReaction direction="left-to-right" evidence="13">
        <dbReference type="Rhea" id="RHEA:40428"/>
    </physiologicalReaction>
</comment>
<dbReference type="InterPro" id="IPR016090">
    <property type="entry name" value="PLA2-like_dom"/>
</dbReference>
<dbReference type="GO" id="GO:0006644">
    <property type="term" value="P:phospholipid metabolic process"/>
    <property type="evidence" value="ECO:0007669"/>
    <property type="project" value="InterPro"/>
</dbReference>
<proteinExistence type="inferred from homology"/>
<evidence type="ECO:0000256" key="13">
    <source>
        <dbReference type="ARBA" id="ARBA00048373"/>
    </source>
</evidence>
<comment type="catalytic activity">
    <reaction evidence="12">
        <text>1,2-dihexadecanoyl-sn-glycero-3-phosphocholine + H2O = 1-hexadecanoyl-sn-glycero-3-phosphocholine + hexadecanoate + H(+)</text>
        <dbReference type="Rhea" id="RHEA:41223"/>
        <dbReference type="ChEBI" id="CHEBI:7896"/>
        <dbReference type="ChEBI" id="CHEBI:15377"/>
        <dbReference type="ChEBI" id="CHEBI:15378"/>
        <dbReference type="ChEBI" id="CHEBI:72998"/>
        <dbReference type="ChEBI" id="CHEBI:72999"/>
    </reaction>
    <physiologicalReaction direction="left-to-right" evidence="12">
        <dbReference type="Rhea" id="RHEA:41224"/>
    </physiologicalReaction>
</comment>
<dbReference type="PANTHER" id="PTHR11716:SF94">
    <property type="entry name" value="PHOSPHOLIPASE A2"/>
    <property type="match status" value="1"/>
</dbReference>
<dbReference type="GO" id="GO:0050482">
    <property type="term" value="P:arachidonate secretion"/>
    <property type="evidence" value="ECO:0007669"/>
    <property type="project" value="InterPro"/>
</dbReference>
<evidence type="ECO:0000256" key="17">
    <source>
        <dbReference type="PIRSR" id="PIRSR601211-3"/>
    </source>
</evidence>
<dbReference type="Gene3D" id="1.20.90.10">
    <property type="entry name" value="Phospholipase A2 domain"/>
    <property type="match status" value="1"/>
</dbReference>
<dbReference type="PROSITE" id="PS00118">
    <property type="entry name" value="PA2_HIS"/>
    <property type="match status" value="1"/>
</dbReference>
<dbReference type="SUPFAM" id="SSF48619">
    <property type="entry name" value="Phospholipase A2, PLA2"/>
    <property type="match status" value="1"/>
</dbReference>